<reference evidence="1 2" key="1">
    <citation type="submission" date="2019-04" db="EMBL/GenBank/DDBJ databases">
        <title>Azoarcus rhizosphaerae sp. nov. isolated from rhizosphere of Ficus religiosa.</title>
        <authorList>
            <person name="Lin S.-Y."/>
            <person name="Hameed A."/>
            <person name="Hsu Y.-H."/>
            <person name="Young C.-C."/>
        </authorList>
    </citation>
    <scope>NUCLEOTIDE SEQUENCE [LARGE SCALE GENOMIC DNA]</scope>
    <source>
        <strain evidence="1 2">CC-YHH848</strain>
    </source>
</reference>
<evidence type="ECO:0000313" key="2">
    <source>
        <dbReference type="Proteomes" id="UP000307956"/>
    </source>
</evidence>
<dbReference type="RefSeq" id="WP_136383303.1">
    <property type="nucleotide sequence ID" value="NZ_SSOD01000002.1"/>
</dbReference>
<dbReference type="Proteomes" id="UP000307956">
    <property type="component" value="Unassembled WGS sequence"/>
</dbReference>
<proteinExistence type="predicted"/>
<dbReference type="CDD" id="cd16364">
    <property type="entry name" value="T3SC_I-like"/>
    <property type="match status" value="1"/>
</dbReference>
<gene>
    <name evidence="1" type="ORF">E6O51_01955</name>
</gene>
<comment type="caution">
    <text evidence="1">The sequence shown here is derived from an EMBL/GenBank/DDBJ whole genome shotgun (WGS) entry which is preliminary data.</text>
</comment>
<dbReference type="AlphaFoldDB" id="A0A4S4AVP7"/>
<protein>
    <submittedName>
        <fullName evidence="1">Type III secretion system chaperone</fullName>
    </submittedName>
</protein>
<name>A0A4S4AVP7_9RHOO</name>
<organism evidence="1 2">
    <name type="scientific">Pseudothauera rhizosphaerae</name>
    <dbReference type="NCBI Taxonomy" id="2565932"/>
    <lineage>
        <taxon>Bacteria</taxon>
        <taxon>Pseudomonadati</taxon>
        <taxon>Pseudomonadota</taxon>
        <taxon>Betaproteobacteria</taxon>
        <taxon>Rhodocyclales</taxon>
        <taxon>Zoogloeaceae</taxon>
        <taxon>Pseudothauera</taxon>
    </lineage>
</organism>
<sequence length="156" mass="15996">MTELHALAEAVAGLAHLDALPAELADGTPFHARLADGRGVGVAFNGHTGGWVLSADGAIGTLAPDEQAALREALLRRSFDARHTTAVIGATAGNGRLSLAVHCAALPADPAQAEAVFERLLRELDGLAREPGAAAQTAAARDSAQQDALPANWLRV</sequence>
<evidence type="ECO:0000313" key="1">
    <source>
        <dbReference type="EMBL" id="THF64112.1"/>
    </source>
</evidence>
<dbReference type="EMBL" id="SSOD01000002">
    <property type="protein sequence ID" value="THF64112.1"/>
    <property type="molecule type" value="Genomic_DNA"/>
</dbReference>
<keyword evidence="2" id="KW-1185">Reference proteome</keyword>
<accession>A0A4S4AVP7</accession>